<dbReference type="Proteomes" id="UP001490940">
    <property type="component" value="Unassembled WGS sequence"/>
</dbReference>
<organism evidence="1 2">
    <name type="scientific">Enterobacter quasihormaechei</name>
    <dbReference type="NCBI Taxonomy" id="2529382"/>
    <lineage>
        <taxon>Bacteria</taxon>
        <taxon>Pseudomonadati</taxon>
        <taxon>Pseudomonadota</taxon>
        <taxon>Gammaproteobacteria</taxon>
        <taxon>Enterobacterales</taxon>
        <taxon>Enterobacteriaceae</taxon>
        <taxon>Enterobacter</taxon>
    </lineage>
</organism>
<gene>
    <name evidence="1" type="ORF">AAGT82_00620</name>
</gene>
<dbReference type="PANTHER" id="PTHR41791">
    <property type="entry name" value="SSL7039 PROTEIN"/>
    <property type="match status" value="1"/>
</dbReference>
<dbReference type="PANTHER" id="PTHR41791:SF1">
    <property type="entry name" value="SSL7039 PROTEIN"/>
    <property type="match status" value="1"/>
</dbReference>
<evidence type="ECO:0000313" key="2">
    <source>
        <dbReference type="Proteomes" id="UP001490940"/>
    </source>
</evidence>
<dbReference type="EMBL" id="JBCGUG010000001">
    <property type="protein sequence ID" value="MEM0702946.1"/>
    <property type="molecule type" value="Genomic_DNA"/>
</dbReference>
<name>A0ABU9PBA7_9ENTR</name>
<dbReference type="Pfam" id="PF05973">
    <property type="entry name" value="Gp49"/>
    <property type="match status" value="1"/>
</dbReference>
<dbReference type="PIRSF" id="PIRSF028744">
    <property type="entry name" value="Addict_mod_HI1419"/>
    <property type="match status" value="1"/>
</dbReference>
<dbReference type="RefSeq" id="WP_102749855.1">
    <property type="nucleotide sequence ID" value="NZ_JADNYR010000004.1"/>
</dbReference>
<reference evidence="1 2" key="1">
    <citation type="submission" date="2024-04" db="EMBL/GenBank/DDBJ databases">
        <title>Draft genome sequence of a multidrug-resistant Enterobacter quasihormaechei Hakim RU_CBWE strain isolated from pond surface water at the University of Rajshahi in Bangladesh.</title>
        <authorList>
            <person name="Raihan J."/>
            <person name="Islam M.S."/>
            <person name="Khan M.U."/>
            <person name="Romance M."/>
            <person name="Haque M.H."/>
        </authorList>
    </citation>
    <scope>NUCLEOTIDE SEQUENCE [LARGE SCALE GENOMIC DNA]</scope>
    <source>
        <strain evidence="1 2">Hakim RU_CBWE</strain>
    </source>
</reference>
<proteinExistence type="predicted"/>
<dbReference type="InterPro" id="IPR009241">
    <property type="entry name" value="HigB-like"/>
</dbReference>
<accession>A0ABU9PBA7</accession>
<evidence type="ECO:0000313" key="1">
    <source>
        <dbReference type="EMBL" id="MEM0702946.1"/>
    </source>
</evidence>
<dbReference type="NCBIfam" id="TIGR02683">
    <property type="entry name" value="upstrm_HI1419"/>
    <property type="match status" value="1"/>
</dbReference>
<comment type="caution">
    <text evidence="1">The sequence shown here is derived from an EMBL/GenBank/DDBJ whole genome shotgun (WGS) entry which is preliminary data.</text>
</comment>
<dbReference type="InterPro" id="IPR014056">
    <property type="entry name" value="TypeIITA-like_toxin_pred"/>
</dbReference>
<keyword evidence="2" id="KW-1185">Reference proteome</keyword>
<protein>
    <submittedName>
        <fullName evidence="1">Type II toxin-antitoxin system RelE/ParE family toxin</fullName>
    </submittedName>
</protein>
<sequence>MNRDYVVERYRTRDGKIPFEDWVTKMRRKDPELAFRILLRIDRAEKGNFGDYRYLREGVWELKIDCGPGYRVYFAVQHREILLLLIGGDKKSQKADVKLAIDYWKDHQKDKPNEQKRAKILEYRQP</sequence>